<dbReference type="InterPro" id="IPR056884">
    <property type="entry name" value="NPHP3-like_N"/>
</dbReference>
<keyword evidence="5" id="KW-1185">Reference proteome</keyword>
<feature type="region of interest" description="Disordered" evidence="2">
    <location>
        <begin position="759"/>
        <end position="794"/>
    </location>
</feature>
<reference evidence="4 5" key="1">
    <citation type="journal article" date="2020" name="ISME J.">
        <title>Uncovering the hidden diversity of litter-decomposition mechanisms in mushroom-forming fungi.</title>
        <authorList>
            <person name="Floudas D."/>
            <person name="Bentzer J."/>
            <person name="Ahren D."/>
            <person name="Johansson T."/>
            <person name="Persson P."/>
            <person name="Tunlid A."/>
        </authorList>
    </citation>
    <scope>NUCLEOTIDE SEQUENCE [LARGE SCALE GENOMIC DNA]</scope>
    <source>
        <strain evidence="4 5">CBS 101986</strain>
    </source>
</reference>
<evidence type="ECO:0000256" key="1">
    <source>
        <dbReference type="ARBA" id="ARBA00022737"/>
    </source>
</evidence>
<dbReference type="SUPFAM" id="SSF52540">
    <property type="entry name" value="P-loop containing nucleoside triphosphate hydrolases"/>
    <property type="match status" value="1"/>
</dbReference>
<dbReference type="AlphaFoldDB" id="A0A8H5B994"/>
<feature type="domain" description="Nephrocystin 3-like N-terminal" evidence="3">
    <location>
        <begin position="70"/>
        <end position="246"/>
    </location>
</feature>
<gene>
    <name evidence="4" type="ORF">D9619_010999</name>
</gene>
<evidence type="ECO:0000256" key="2">
    <source>
        <dbReference type="SAM" id="MobiDB-lite"/>
    </source>
</evidence>
<proteinExistence type="predicted"/>
<keyword evidence="1" id="KW-0677">Repeat</keyword>
<evidence type="ECO:0000259" key="3">
    <source>
        <dbReference type="Pfam" id="PF24883"/>
    </source>
</evidence>
<dbReference type="Proteomes" id="UP000567179">
    <property type="component" value="Unassembled WGS sequence"/>
</dbReference>
<sequence>MVNPTRSFFQNARVDNISGGTFQMVSESTPIDTSRKLLSRHISPNALPDSAAMYDAPKCYPETRKAINNKLQRWIWRQADLDTKLMWLHGGAGAGKSAILRTIALGDETPGSNIGTPRVLGSFFFSRTDPTRNTAQVLVPTLAFQLCKAHPVAKDIVLNNIADNYELIFTTSIRNQVHSLLVEPLSHLESQYNWVSNVDQDQGEPGRVFVIDGLDECADSKKQVEIIEAIAILVRDLPVRVLLASRPDAPISSTIRHSAALRGVFSEISLSDDPDSKADIRLFVELTLKEVRETHQPQPFDWLPDSWKEKYYISEVVKKSSSHFMYASTAMKYIVSGQERPDVALDVILGVKAPRTGMPFEELDTLYRHILGKAHFPQQVLKVLSHCVLTEFSRSVESIHLVLEYAHKDILHFLSDVSSLVTIVSDPHRGHVVQLRHASLGDCLRDKLRAKEFYVGTKRQFHREHLKRYFALFDSARIPPEQIRMKRLAVYSGESTDKYNDPLVRHIATGIAASPRSDDTTFLIRQHRLPVIYNFLRLQMVDTAWPISDGIASYMRGIHDYDVENGDILRESLKDFLEVQESIEMEYPTQDSDYIGGIIIPLLLERLELQTLVDIAYAGFHNSIHSRTLAAFTDKGTWPNVGTCRHYYPVRMLREIRNEMPGTDDNLASATLNMFVILDEVVCNDPRRDMNDRTYLFDGILVALTFVLPKLVFRNDIALYTNRRLPAAPYALLDEHPYGDEAPVNVIGRARRAMKAYSLRGDTEMGSDSDEDMGGNDENADADECDHANDDEEV</sequence>
<dbReference type="OrthoDB" id="163438at2759"/>
<dbReference type="Pfam" id="PF24883">
    <property type="entry name" value="NPHP3_N"/>
    <property type="match status" value="1"/>
</dbReference>
<feature type="compositionally biased region" description="Acidic residues" evidence="2">
    <location>
        <begin position="765"/>
        <end position="794"/>
    </location>
</feature>
<dbReference type="EMBL" id="JAACJJ010000030">
    <property type="protein sequence ID" value="KAF5318586.1"/>
    <property type="molecule type" value="Genomic_DNA"/>
</dbReference>
<accession>A0A8H5B994</accession>
<dbReference type="InterPro" id="IPR027417">
    <property type="entry name" value="P-loop_NTPase"/>
</dbReference>
<comment type="caution">
    <text evidence="4">The sequence shown here is derived from an EMBL/GenBank/DDBJ whole genome shotgun (WGS) entry which is preliminary data.</text>
</comment>
<evidence type="ECO:0000313" key="5">
    <source>
        <dbReference type="Proteomes" id="UP000567179"/>
    </source>
</evidence>
<dbReference type="PANTHER" id="PTHR10039">
    <property type="entry name" value="AMELOGENIN"/>
    <property type="match status" value="1"/>
</dbReference>
<name>A0A8H5B994_9AGAR</name>
<evidence type="ECO:0000313" key="4">
    <source>
        <dbReference type="EMBL" id="KAF5318586.1"/>
    </source>
</evidence>
<protein>
    <recommendedName>
        <fullName evidence="3">Nephrocystin 3-like N-terminal domain-containing protein</fullName>
    </recommendedName>
</protein>
<organism evidence="4 5">
    <name type="scientific">Psilocybe cf. subviscida</name>
    <dbReference type="NCBI Taxonomy" id="2480587"/>
    <lineage>
        <taxon>Eukaryota</taxon>
        <taxon>Fungi</taxon>
        <taxon>Dikarya</taxon>
        <taxon>Basidiomycota</taxon>
        <taxon>Agaricomycotina</taxon>
        <taxon>Agaricomycetes</taxon>
        <taxon>Agaricomycetidae</taxon>
        <taxon>Agaricales</taxon>
        <taxon>Agaricineae</taxon>
        <taxon>Strophariaceae</taxon>
        <taxon>Psilocybe</taxon>
    </lineage>
</organism>